<reference evidence="1" key="3">
    <citation type="submission" date="2023-05" db="EMBL/GenBank/DDBJ databases">
        <authorList>
            <person name="Smith C.H."/>
        </authorList>
    </citation>
    <scope>NUCLEOTIDE SEQUENCE</scope>
    <source>
        <strain evidence="1">CHS0354</strain>
        <tissue evidence="1">Mantle</tissue>
    </source>
</reference>
<dbReference type="EMBL" id="JAEAOA010001736">
    <property type="protein sequence ID" value="KAK3588535.1"/>
    <property type="molecule type" value="Genomic_DNA"/>
</dbReference>
<proteinExistence type="predicted"/>
<reference evidence="1" key="1">
    <citation type="journal article" date="2021" name="Genome Biol. Evol.">
        <title>A High-Quality Reference Genome for a Parasitic Bivalve with Doubly Uniparental Inheritance (Bivalvia: Unionida).</title>
        <authorList>
            <person name="Smith C.H."/>
        </authorList>
    </citation>
    <scope>NUCLEOTIDE SEQUENCE</scope>
    <source>
        <strain evidence="1">CHS0354</strain>
    </source>
</reference>
<gene>
    <name evidence="1" type="ORF">CHS0354_028951</name>
</gene>
<dbReference type="Proteomes" id="UP001195483">
    <property type="component" value="Unassembled WGS sequence"/>
</dbReference>
<organism evidence="1 2">
    <name type="scientific">Potamilus streckersoni</name>
    <dbReference type="NCBI Taxonomy" id="2493646"/>
    <lineage>
        <taxon>Eukaryota</taxon>
        <taxon>Metazoa</taxon>
        <taxon>Spiralia</taxon>
        <taxon>Lophotrochozoa</taxon>
        <taxon>Mollusca</taxon>
        <taxon>Bivalvia</taxon>
        <taxon>Autobranchia</taxon>
        <taxon>Heteroconchia</taxon>
        <taxon>Palaeoheterodonta</taxon>
        <taxon>Unionida</taxon>
        <taxon>Unionoidea</taxon>
        <taxon>Unionidae</taxon>
        <taxon>Ambleminae</taxon>
        <taxon>Lampsilini</taxon>
        <taxon>Potamilus</taxon>
    </lineage>
</organism>
<evidence type="ECO:0000313" key="1">
    <source>
        <dbReference type="EMBL" id="KAK3588535.1"/>
    </source>
</evidence>
<sequence>MLETSWYTVGQHQKGLGSCWRQVDIQWANIGLKEAHNRTYHLRKSKKNLEPNFQLDTFSKVMQYWNK</sequence>
<dbReference type="AlphaFoldDB" id="A0AAE0SBZ2"/>
<accession>A0AAE0SBZ2</accession>
<name>A0AAE0SBZ2_9BIVA</name>
<protein>
    <submittedName>
        <fullName evidence="1">Uncharacterized protein</fullName>
    </submittedName>
</protein>
<reference evidence="1" key="2">
    <citation type="journal article" date="2021" name="Genome Biol. Evol.">
        <title>Developing a high-quality reference genome for a parasitic bivalve with doubly uniparental inheritance (Bivalvia: Unionida).</title>
        <authorList>
            <person name="Smith C.H."/>
        </authorList>
    </citation>
    <scope>NUCLEOTIDE SEQUENCE</scope>
    <source>
        <strain evidence="1">CHS0354</strain>
        <tissue evidence="1">Mantle</tissue>
    </source>
</reference>
<comment type="caution">
    <text evidence="1">The sequence shown here is derived from an EMBL/GenBank/DDBJ whole genome shotgun (WGS) entry which is preliminary data.</text>
</comment>
<evidence type="ECO:0000313" key="2">
    <source>
        <dbReference type="Proteomes" id="UP001195483"/>
    </source>
</evidence>
<keyword evidence="2" id="KW-1185">Reference proteome</keyword>